<dbReference type="InterPro" id="IPR046533">
    <property type="entry name" value="DUF6598"/>
</dbReference>
<protein>
    <recommendedName>
        <fullName evidence="2">DUF6598 domain-containing protein</fullName>
    </recommendedName>
</protein>
<feature type="region of interest" description="Disordered" evidence="1">
    <location>
        <begin position="1"/>
        <end position="37"/>
    </location>
</feature>
<evidence type="ECO:0000256" key="1">
    <source>
        <dbReference type="SAM" id="MobiDB-lite"/>
    </source>
</evidence>
<feature type="compositionally biased region" description="Polar residues" evidence="1">
    <location>
        <begin position="1"/>
        <end position="26"/>
    </location>
</feature>
<sequence length="618" mass="70171">MASSLVACSNDRQISTDSPYKSNLSTEKAVSPPSSSSSAKSFLDWHEFHFTSANTEPMFEVYSIRIFNKSFADDQEEKCQVYGTIRVVDSKTTRPYFLYNRGNGDEHLDVISFHHRDLTLNGPDNFVFAMEEPTIIFDIRDKATDAAIIVGCACLENATTAEFEKDLMLTIELEGVGTAYVDYTALRFGVAAYLEFRLVKYFEGDSDDGSDSDEESVDVCGSILAYHSNAYCGRKFASQFFYTKIFETQASESQVVKFESPINLSRQFVAVPAYSSLIIEFNLRDPDTDEPIFVGGTVVETHNYETRMCVSGESCQNYKMRVRVSWKQPFRLDESSYDRSMEYGERIATLPNGVVVSAHPLLEVFSVFIGRQNCEELSLHGKIEVCDAHLYCTLFEATEKDPYRLPSGCNTILLNGPPRTMTPGEFTNIFIDLMDVKGRIYIKGCAQSSHGLNKHHKSWHDRWLCSIVKGAQEDGFAAVNYMVMTYAIKYVVKVHFLSQGTAVFRDGLYGKIVAFYSKYKYKYKTDDDREYYRSVLFERSEDECFMPNGDITEVELSRSVVPVPIESSLLIQVQLKFGVVRDSVDETVWFQPWQNVSYFVIQGGSFAIRVSVEWNYGL</sequence>
<evidence type="ECO:0000313" key="4">
    <source>
        <dbReference type="Proteomes" id="UP001443914"/>
    </source>
</evidence>
<reference evidence="3" key="1">
    <citation type="submission" date="2024-03" db="EMBL/GenBank/DDBJ databases">
        <title>WGS assembly of Saponaria officinalis var. Norfolk2.</title>
        <authorList>
            <person name="Jenkins J."/>
            <person name="Shu S."/>
            <person name="Grimwood J."/>
            <person name="Barry K."/>
            <person name="Goodstein D."/>
            <person name="Schmutz J."/>
            <person name="Leebens-Mack J."/>
            <person name="Osbourn A."/>
        </authorList>
    </citation>
    <scope>NUCLEOTIDE SEQUENCE [LARGE SCALE GENOMIC DNA]</scope>
    <source>
        <strain evidence="3">JIC</strain>
    </source>
</reference>
<dbReference type="EMBL" id="JBDFQZ010000003">
    <property type="protein sequence ID" value="KAK9743036.1"/>
    <property type="molecule type" value="Genomic_DNA"/>
</dbReference>
<dbReference type="Proteomes" id="UP001443914">
    <property type="component" value="Unassembled WGS sequence"/>
</dbReference>
<evidence type="ECO:0000313" key="3">
    <source>
        <dbReference type="EMBL" id="KAK9743036.1"/>
    </source>
</evidence>
<evidence type="ECO:0000259" key="2">
    <source>
        <dbReference type="Pfam" id="PF20241"/>
    </source>
</evidence>
<proteinExistence type="predicted"/>
<dbReference type="AlphaFoldDB" id="A0AAW1MA80"/>
<gene>
    <name evidence="3" type="ORF">RND81_03G212500</name>
</gene>
<dbReference type="PANTHER" id="PTHR33065">
    <property type="entry name" value="OS07G0486400 PROTEIN"/>
    <property type="match status" value="1"/>
</dbReference>
<accession>A0AAW1MA80</accession>
<feature type="domain" description="DUF6598" evidence="2">
    <location>
        <begin position="58"/>
        <end position="324"/>
    </location>
</feature>
<comment type="caution">
    <text evidence="3">The sequence shown here is derived from an EMBL/GenBank/DDBJ whole genome shotgun (WGS) entry which is preliminary data.</text>
</comment>
<keyword evidence="4" id="KW-1185">Reference proteome</keyword>
<organism evidence="3 4">
    <name type="scientific">Saponaria officinalis</name>
    <name type="common">Common soapwort</name>
    <name type="synonym">Lychnis saponaria</name>
    <dbReference type="NCBI Taxonomy" id="3572"/>
    <lineage>
        <taxon>Eukaryota</taxon>
        <taxon>Viridiplantae</taxon>
        <taxon>Streptophyta</taxon>
        <taxon>Embryophyta</taxon>
        <taxon>Tracheophyta</taxon>
        <taxon>Spermatophyta</taxon>
        <taxon>Magnoliopsida</taxon>
        <taxon>eudicotyledons</taxon>
        <taxon>Gunneridae</taxon>
        <taxon>Pentapetalae</taxon>
        <taxon>Caryophyllales</taxon>
        <taxon>Caryophyllaceae</taxon>
        <taxon>Caryophylleae</taxon>
        <taxon>Saponaria</taxon>
    </lineage>
</organism>
<feature type="compositionally biased region" description="Low complexity" evidence="1">
    <location>
        <begin position="28"/>
        <end position="37"/>
    </location>
</feature>
<feature type="domain" description="DUF6598" evidence="2">
    <location>
        <begin position="361"/>
        <end position="612"/>
    </location>
</feature>
<name>A0AAW1MA80_SAPOF</name>
<dbReference type="PANTHER" id="PTHR33065:SF88">
    <property type="entry name" value="OS11G0104220 PROTEIN"/>
    <property type="match status" value="1"/>
</dbReference>
<dbReference type="Pfam" id="PF20241">
    <property type="entry name" value="DUF6598"/>
    <property type="match status" value="2"/>
</dbReference>